<accession>A0A543NG18</accession>
<reference evidence="2 3" key="1">
    <citation type="submission" date="2019-06" db="EMBL/GenBank/DDBJ databases">
        <title>Sequencing the genomes of 1000 actinobacteria strains.</title>
        <authorList>
            <person name="Klenk H.-P."/>
        </authorList>
    </citation>
    <scope>NUCLEOTIDE SEQUENCE [LARGE SCALE GENOMIC DNA]</scope>
    <source>
        <strain evidence="2 3">DSM 45015</strain>
    </source>
</reference>
<dbReference type="CDD" id="cd00093">
    <property type="entry name" value="HTH_XRE"/>
    <property type="match status" value="1"/>
</dbReference>
<evidence type="ECO:0000259" key="1">
    <source>
        <dbReference type="PROSITE" id="PS50943"/>
    </source>
</evidence>
<proteinExistence type="predicted"/>
<dbReference type="Proteomes" id="UP000317422">
    <property type="component" value="Unassembled WGS sequence"/>
</dbReference>
<keyword evidence="2" id="KW-0238">DNA-binding</keyword>
<sequence>MRVDGAKIRALRTANGWNQRELGERVGAREARVGCWERGQVEPSLTHLIKVARALGVTAEGLVRDD</sequence>
<comment type="caution">
    <text evidence="2">The sequence shown here is derived from an EMBL/GenBank/DDBJ whole genome shotgun (WGS) entry which is preliminary data.</text>
</comment>
<dbReference type="SUPFAM" id="SSF47413">
    <property type="entry name" value="lambda repressor-like DNA-binding domains"/>
    <property type="match status" value="1"/>
</dbReference>
<name>A0A543NG18_9ACTN</name>
<evidence type="ECO:0000313" key="2">
    <source>
        <dbReference type="EMBL" id="TQN30743.1"/>
    </source>
</evidence>
<dbReference type="InterPro" id="IPR010982">
    <property type="entry name" value="Lambda_DNA-bd_dom_sf"/>
</dbReference>
<evidence type="ECO:0000313" key="3">
    <source>
        <dbReference type="Proteomes" id="UP000317422"/>
    </source>
</evidence>
<organism evidence="2 3">
    <name type="scientific">Haloactinospora alba</name>
    <dbReference type="NCBI Taxonomy" id="405555"/>
    <lineage>
        <taxon>Bacteria</taxon>
        <taxon>Bacillati</taxon>
        <taxon>Actinomycetota</taxon>
        <taxon>Actinomycetes</taxon>
        <taxon>Streptosporangiales</taxon>
        <taxon>Nocardiopsidaceae</taxon>
        <taxon>Haloactinospora</taxon>
    </lineage>
</organism>
<dbReference type="Gene3D" id="1.10.260.40">
    <property type="entry name" value="lambda repressor-like DNA-binding domains"/>
    <property type="match status" value="1"/>
</dbReference>
<gene>
    <name evidence="2" type="ORF">FHX37_0625</name>
</gene>
<dbReference type="GO" id="GO:0003677">
    <property type="term" value="F:DNA binding"/>
    <property type="evidence" value="ECO:0007669"/>
    <property type="project" value="UniProtKB-KW"/>
</dbReference>
<dbReference type="AlphaFoldDB" id="A0A543NG18"/>
<keyword evidence="3" id="KW-1185">Reference proteome</keyword>
<dbReference type="InterPro" id="IPR001387">
    <property type="entry name" value="Cro/C1-type_HTH"/>
</dbReference>
<protein>
    <submittedName>
        <fullName evidence="2">DNA-binding XRE family transcriptional regulator</fullName>
    </submittedName>
</protein>
<dbReference type="Pfam" id="PF01381">
    <property type="entry name" value="HTH_3"/>
    <property type="match status" value="1"/>
</dbReference>
<dbReference type="PROSITE" id="PS50943">
    <property type="entry name" value="HTH_CROC1"/>
    <property type="match status" value="1"/>
</dbReference>
<dbReference type="EMBL" id="VFQC01000001">
    <property type="protein sequence ID" value="TQN30743.1"/>
    <property type="molecule type" value="Genomic_DNA"/>
</dbReference>
<dbReference type="RefSeq" id="WP_170181491.1">
    <property type="nucleotide sequence ID" value="NZ_VFQC01000001.1"/>
</dbReference>
<dbReference type="SMART" id="SM00530">
    <property type="entry name" value="HTH_XRE"/>
    <property type="match status" value="1"/>
</dbReference>
<feature type="domain" description="HTH cro/C1-type" evidence="1">
    <location>
        <begin position="8"/>
        <end position="62"/>
    </location>
</feature>